<evidence type="ECO:0000256" key="7">
    <source>
        <dbReference type="ARBA" id="ARBA00022692"/>
    </source>
</evidence>
<evidence type="ECO:0000256" key="16">
    <source>
        <dbReference type="ARBA" id="ARBA00038043"/>
    </source>
</evidence>
<evidence type="ECO:0000256" key="3">
    <source>
        <dbReference type="ARBA" id="ARBA00004479"/>
    </source>
</evidence>
<evidence type="ECO:0000256" key="9">
    <source>
        <dbReference type="ARBA" id="ARBA00022737"/>
    </source>
</evidence>
<dbReference type="GO" id="GO:0016020">
    <property type="term" value="C:membrane"/>
    <property type="evidence" value="ECO:0007669"/>
    <property type="project" value="UniProtKB-SubCell"/>
</dbReference>
<evidence type="ECO:0000256" key="8">
    <source>
        <dbReference type="ARBA" id="ARBA00022729"/>
    </source>
</evidence>
<comment type="caution">
    <text evidence="20">The sequence shown here is derived from an EMBL/GenBank/DDBJ whole genome shotgun (WGS) entry which is preliminary data.</text>
</comment>
<evidence type="ECO:0000256" key="2">
    <source>
        <dbReference type="ARBA" id="ARBA00004191"/>
    </source>
</evidence>
<organism evidence="20 21">
    <name type="scientific">Phaseolus angularis</name>
    <name type="common">Azuki bean</name>
    <name type="synonym">Vigna angularis</name>
    <dbReference type="NCBI Taxonomy" id="3914"/>
    <lineage>
        <taxon>Eukaryota</taxon>
        <taxon>Viridiplantae</taxon>
        <taxon>Streptophyta</taxon>
        <taxon>Embryophyta</taxon>
        <taxon>Tracheophyta</taxon>
        <taxon>Spermatophyta</taxon>
        <taxon>Magnoliopsida</taxon>
        <taxon>eudicotyledons</taxon>
        <taxon>Gunneridae</taxon>
        <taxon>Pentapetalae</taxon>
        <taxon>rosids</taxon>
        <taxon>fabids</taxon>
        <taxon>Fabales</taxon>
        <taxon>Fabaceae</taxon>
        <taxon>Papilionoideae</taxon>
        <taxon>50 kb inversion clade</taxon>
        <taxon>NPAAA clade</taxon>
        <taxon>indigoferoid/millettioid clade</taxon>
        <taxon>Phaseoleae</taxon>
        <taxon>Vigna</taxon>
    </lineage>
</organism>
<dbReference type="InterPro" id="IPR032675">
    <property type="entry name" value="LRR_dom_sf"/>
</dbReference>
<keyword evidence="11" id="KW-1133">Transmembrane helix</keyword>
<accession>A0A8T0JVP4</accession>
<dbReference type="Pfam" id="PF23598">
    <property type="entry name" value="LRR_14"/>
    <property type="match status" value="1"/>
</dbReference>
<evidence type="ECO:0000256" key="15">
    <source>
        <dbReference type="ARBA" id="ARBA00023180"/>
    </source>
</evidence>
<dbReference type="PANTHER" id="PTHR48063">
    <property type="entry name" value="LRR RECEPTOR-LIKE KINASE"/>
    <property type="match status" value="1"/>
</dbReference>
<evidence type="ECO:0000259" key="19">
    <source>
        <dbReference type="Pfam" id="PF23598"/>
    </source>
</evidence>
<evidence type="ECO:0000256" key="13">
    <source>
        <dbReference type="ARBA" id="ARBA00023157"/>
    </source>
</evidence>
<dbReference type="GO" id="GO:0006952">
    <property type="term" value="P:defense response"/>
    <property type="evidence" value="ECO:0007669"/>
    <property type="project" value="UniProtKB-KW"/>
</dbReference>
<evidence type="ECO:0000313" key="21">
    <source>
        <dbReference type="Proteomes" id="UP000743370"/>
    </source>
</evidence>
<keyword evidence="4" id="KW-0134">Cell wall</keyword>
<evidence type="ECO:0000256" key="12">
    <source>
        <dbReference type="ARBA" id="ARBA00023136"/>
    </source>
</evidence>
<feature type="signal peptide" evidence="17">
    <location>
        <begin position="1"/>
        <end position="23"/>
    </location>
</feature>
<dbReference type="EMBL" id="JABFOF010000008">
    <property type="protein sequence ID" value="KAG2384698.1"/>
    <property type="molecule type" value="Genomic_DNA"/>
</dbReference>
<dbReference type="InterPro" id="IPR055414">
    <property type="entry name" value="LRR_R13L4/SHOC2-like"/>
</dbReference>
<feature type="domain" description="Leucine-rich repeat-containing N-terminal plant-type" evidence="18">
    <location>
        <begin position="31"/>
        <end position="68"/>
    </location>
</feature>
<dbReference type="OrthoDB" id="1937783at2759"/>
<dbReference type="InterPro" id="IPR013210">
    <property type="entry name" value="LRR_N_plant-typ"/>
</dbReference>
<reference evidence="20 21" key="1">
    <citation type="submission" date="2020-05" db="EMBL/GenBank/DDBJ databases">
        <title>Vigna angularis (adzuki bean) Var. LongXiaoDou No. 4 denovo assembly.</title>
        <authorList>
            <person name="Xiang H."/>
        </authorList>
    </citation>
    <scope>NUCLEOTIDE SEQUENCE [LARGE SCALE GENOMIC DNA]</scope>
    <source>
        <tissue evidence="20">Leaf</tissue>
    </source>
</reference>
<dbReference type="AlphaFoldDB" id="A0A8T0JVP4"/>
<name>A0A8T0JVP4_PHAAN</name>
<evidence type="ECO:0000259" key="18">
    <source>
        <dbReference type="Pfam" id="PF08263"/>
    </source>
</evidence>
<dbReference type="Gene3D" id="3.80.10.10">
    <property type="entry name" value="Ribonuclease Inhibitor"/>
    <property type="match status" value="1"/>
</dbReference>
<comment type="similarity">
    <text evidence="16">Belongs to the polygalacturonase-inhibiting protein family.</text>
</comment>
<feature type="chain" id="PRO_5035811667" description="Leucine-rich repeat-containing N-terminal plant-type domain-containing protein" evidence="17">
    <location>
        <begin position="24"/>
        <end position="197"/>
    </location>
</feature>
<dbReference type="Pfam" id="PF08263">
    <property type="entry name" value="LRRNT_2"/>
    <property type="match status" value="1"/>
</dbReference>
<evidence type="ECO:0000256" key="11">
    <source>
        <dbReference type="ARBA" id="ARBA00022989"/>
    </source>
</evidence>
<gene>
    <name evidence="20" type="ORF">HKW66_Vig0117900</name>
</gene>
<evidence type="ECO:0000256" key="6">
    <source>
        <dbReference type="ARBA" id="ARBA00022614"/>
    </source>
</evidence>
<evidence type="ECO:0000256" key="14">
    <source>
        <dbReference type="ARBA" id="ARBA00023170"/>
    </source>
</evidence>
<dbReference type="Proteomes" id="UP000743370">
    <property type="component" value="Unassembled WGS sequence"/>
</dbReference>
<proteinExistence type="inferred from homology"/>
<keyword evidence="15" id="KW-0325">Glycoprotein</keyword>
<keyword evidence="9" id="KW-0677">Repeat</keyword>
<dbReference type="InterPro" id="IPR046956">
    <property type="entry name" value="RLP23-like"/>
</dbReference>
<evidence type="ECO:0000313" key="20">
    <source>
        <dbReference type="EMBL" id="KAG2384698.1"/>
    </source>
</evidence>
<feature type="domain" description="Disease resistance R13L4/SHOC-2-like LRR" evidence="19">
    <location>
        <begin position="97"/>
        <end position="185"/>
    </location>
</feature>
<evidence type="ECO:0000256" key="5">
    <source>
        <dbReference type="ARBA" id="ARBA00022525"/>
    </source>
</evidence>
<keyword evidence="7" id="KW-0812">Transmembrane</keyword>
<evidence type="ECO:0000256" key="1">
    <source>
        <dbReference type="ARBA" id="ARBA00004170"/>
    </source>
</evidence>
<dbReference type="PANTHER" id="PTHR48063:SF98">
    <property type="entry name" value="LRR RECEPTOR-LIKE SERINE_THREONINE-PROTEIN KINASE FLS2"/>
    <property type="match status" value="1"/>
</dbReference>
<evidence type="ECO:0000256" key="10">
    <source>
        <dbReference type="ARBA" id="ARBA00022821"/>
    </source>
</evidence>
<keyword evidence="5" id="KW-0964">Secreted</keyword>
<sequence length="197" mass="22723">MMNILKVMMFMFVVSVVLQVAYGQHHIRCLPKEREALIQFKAAIVDRYGMLSSWTTPDCCQWEGIRCTNLTAHIISLHLPGQYNEVSPRYIRGEIHKSLMELRHLQYLKLSFNDFTDTNIPEFLGSLTNLRYLDLSSCRFSGQIPSQISSLSHLKYLNLARNYYLEGSIPCELGNLSRLQYLDLSVAILLKDTFLPN</sequence>
<keyword evidence="13" id="KW-1015">Disulfide bond</keyword>
<keyword evidence="10" id="KW-0611">Plant defense</keyword>
<evidence type="ECO:0000256" key="17">
    <source>
        <dbReference type="SAM" id="SignalP"/>
    </source>
</evidence>
<keyword evidence="12" id="KW-0472">Membrane</keyword>
<dbReference type="SUPFAM" id="SSF52058">
    <property type="entry name" value="L domain-like"/>
    <property type="match status" value="1"/>
</dbReference>
<comment type="subcellular location">
    <subcellularLocation>
        <location evidence="1">Membrane</location>
        <topology evidence="1">Peripheral membrane protein</topology>
    </subcellularLocation>
    <subcellularLocation>
        <location evidence="3">Membrane</location>
        <topology evidence="3">Single-pass type I membrane protein</topology>
    </subcellularLocation>
    <subcellularLocation>
        <location evidence="2">Secreted</location>
        <location evidence="2">Cell wall</location>
    </subcellularLocation>
</comment>
<evidence type="ECO:0000256" key="4">
    <source>
        <dbReference type="ARBA" id="ARBA00022512"/>
    </source>
</evidence>
<protein>
    <recommendedName>
        <fullName evidence="22">Leucine-rich repeat-containing N-terminal plant-type domain-containing protein</fullName>
    </recommendedName>
</protein>
<keyword evidence="8 17" id="KW-0732">Signal</keyword>
<keyword evidence="14" id="KW-0675">Receptor</keyword>
<keyword evidence="6" id="KW-0433">Leucine-rich repeat</keyword>
<dbReference type="FunFam" id="3.80.10.10:FF:000400">
    <property type="entry name" value="Nuclear pore complex protein NUP107"/>
    <property type="match status" value="1"/>
</dbReference>
<evidence type="ECO:0008006" key="22">
    <source>
        <dbReference type="Google" id="ProtNLM"/>
    </source>
</evidence>